<organism evidence="2 3">
    <name type="scientific">Algibacter lectus</name>
    <dbReference type="NCBI Taxonomy" id="221126"/>
    <lineage>
        <taxon>Bacteria</taxon>
        <taxon>Pseudomonadati</taxon>
        <taxon>Bacteroidota</taxon>
        <taxon>Flavobacteriia</taxon>
        <taxon>Flavobacteriales</taxon>
        <taxon>Flavobacteriaceae</taxon>
        <taxon>Algibacter</taxon>
    </lineage>
</organism>
<reference evidence="2 3" key="1">
    <citation type="journal article" date="2014" name="Genome Announc.">
        <title>Draft Genome Sequences of Marine Flavobacterium Algibacter lectus Strains SS8 and NR4.</title>
        <authorList>
            <person name="Takatani N."/>
            <person name="Nakanishi M."/>
            <person name="Meirelles P."/>
            <person name="Mino S."/>
            <person name="Suda W."/>
            <person name="Oshima K."/>
            <person name="Hattori M."/>
            <person name="Ohkuma M."/>
            <person name="Hosokawa M."/>
            <person name="Miyashita K."/>
            <person name="Thompson F.L."/>
            <person name="Niwa A."/>
            <person name="Sawabe T."/>
            <person name="Sawabe T."/>
        </authorList>
    </citation>
    <scope>NUCLEOTIDE SEQUENCE [LARGE SCALE GENOMIC DNA]</scope>
    <source>
        <strain evidence="2 3">JCM 19300</strain>
    </source>
</reference>
<dbReference type="RefSeq" id="WP_042506860.1">
    <property type="nucleotide sequence ID" value="NZ_BBNQ01000028.1"/>
</dbReference>
<dbReference type="Proteomes" id="UP000029644">
    <property type="component" value="Unassembled WGS sequence"/>
</dbReference>
<proteinExistence type="predicted"/>
<evidence type="ECO:0000313" key="3">
    <source>
        <dbReference type="Proteomes" id="UP000029644"/>
    </source>
</evidence>
<dbReference type="OrthoDB" id="727155at2"/>
<sequence length="86" mass="9647">MQFPWQKPTGETTPWIRVVTPHGGGDKGFHFIPEVGEEVLIGFEGANAERPYMMGSCIMVMRAQQIFKVKAMILKLLEQEVGILLS</sequence>
<name>A0A090WBV6_9FLAO</name>
<dbReference type="SUPFAM" id="SSF69255">
    <property type="entry name" value="gp5 N-terminal domain-like"/>
    <property type="match status" value="1"/>
</dbReference>
<dbReference type="InterPro" id="IPR006531">
    <property type="entry name" value="Gp5/Vgr_OB"/>
</dbReference>
<gene>
    <name evidence="2" type="ORF">JCM19300_2221</name>
</gene>
<accession>A0A090WBV6</accession>
<protein>
    <submittedName>
        <fullName evidence="2">VgrG protein</fullName>
    </submittedName>
</protein>
<feature type="domain" description="Gp5/Type VI secretion system Vgr protein OB-fold" evidence="1">
    <location>
        <begin position="2"/>
        <end position="56"/>
    </location>
</feature>
<dbReference type="InterPro" id="IPR037026">
    <property type="entry name" value="Vgr_OB-fold_dom_sf"/>
</dbReference>
<comment type="caution">
    <text evidence="2">The sequence shown here is derived from an EMBL/GenBank/DDBJ whole genome shotgun (WGS) entry which is preliminary data.</text>
</comment>
<dbReference type="Pfam" id="PF04717">
    <property type="entry name" value="Phage_base_V"/>
    <property type="match status" value="1"/>
</dbReference>
<evidence type="ECO:0000313" key="2">
    <source>
        <dbReference type="EMBL" id="GAL64992.1"/>
    </source>
</evidence>
<evidence type="ECO:0000259" key="1">
    <source>
        <dbReference type="Pfam" id="PF04717"/>
    </source>
</evidence>
<dbReference type="AlphaFoldDB" id="A0A090WBV6"/>
<dbReference type="EMBL" id="BBNQ01000028">
    <property type="protein sequence ID" value="GAL64992.1"/>
    <property type="molecule type" value="Genomic_DNA"/>
</dbReference>
<dbReference type="Gene3D" id="2.40.50.230">
    <property type="entry name" value="Gp5 N-terminal domain"/>
    <property type="match status" value="1"/>
</dbReference>